<dbReference type="Proteomes" id="UP000461670">
    <property type="component" value="Unassembled WGS sequence"/>
</dbReference>
<dbReference type="AlphaFoldDB" id="A0A7V8FPQ5"/>
<dbReference type="NCBIfam" id="TIGR01634">
    <property type="entry name" value="tail_P2_I"/>
    <property type="match status" value="1"/>
</dbReference>
<comment type="caution">
    <text evidence="1">The sequence shown here is derived from an EMBL/GenBank/DDBJ whole genome shotgun (WGS) entry which is preliminary data.</text>
</comment>
<evidence type="ECO:0008006" key="3">
    <source>
        <dbReference type="Google" id="ProtNLM"/>
    </source>
</evidence>
<dbReference type="Pfam" id="PF09684">
    <property type="entry name" value="Tail_P2_I"/>
    <property type="match status" value="1"/>
</dbReference>
<evidence type="ECO:0000313" key="2">
    <source>
        <dbReference type="Proteomes" id="UP000461670"/>
    </source>
</evidence>
<gene>
    <name evidence="1" type="ORF">GAK30_01578</name>
</gene>
<organism evidence="1 2">
    <name type="scientific">Paracidovorax wautersii</name>
    <dbReference type="NCBI Taxonomy" id="1177982"/>
    <lineage>
        <taxon>Bacteria</taxon>
        <taxon>Pseudomonadati</taxon>
        <taxon>Pseudomonadota</taxon>
        <taxon>Betaproteobacteria</taxon>
        <taxon>Burkholderiales</taxon>
        <taxon>Comamonadaceae</taxon>
        <taxon>Paracidovorax</taxon>
    </lineage>
</organism>
<protein>
    <recommendedName>
        <fullName evidence="3">Phage tail protein, P2 protein I family</fullName>
    </recommendedName>
</protein>
<accession>A0A7V8FPQ5</accession>
<evidence type="ECO:0000313" key="1">
    <source>
        <dbReference type="EMBL" id="KAF1021889.1"/>
    </source>
</evidence>
<reference evidence="2" key="1">
    <citation type="journal article" date="2020" name="MBio">
        <title>Horizontal gene transfer to a defensive symbiont with a reduced genome amongst a multipartite beetle microbiome.</title>
        <authorList>
            <person name="Waterworth S.C."/>
            <person name="Florez L.V."/>
            <person name="Rees E.R."/>
            <person name="Hertweck C."/>
            <person name="Kaltenpoth M."/>
            <person name="Kwan J.C."/>
        </authorList>
    </citation>
    <scope>NUCLEOTIDE SEQUENCE [LARGE SCALE GENOMIC DNA]</scope>
</reference>
<sequence length="228" mass="24488">MTNAATLLPPNATDLDRAAALVVANISDIPAPIRSVWNPYTCPEALLPWLAYAYAVDEWDDTWTPQVKRDVIAQSIQVKRYKGTYGAVQSAITAMGLQATVQEWYQQTPAADPYTFRLGIEAEQLGFNQQQLATIRNVAERYKNLRSHLAGVDIAIRSTDSLAMASIALTGTTATVSDGTPHYLDGTSALDLMIDGAVNGYDATGEAVDTVNAIVAAMPANLSIPTDL</sequence>
<proteinExistence type="predicted"/>
<name>A0A7V8FPQ5_9BURK</name>
<dbReference type="EMBL" id="WNDQ01000017">
    <property type="protein sequence ID" value="KAF1021889.1"/>
    <property type="molecule type" value="Genomic_DNA"/>
</dbReference>
<dbReference type="InterPro" id="IPR006521">
    <property type="entry name" value="Tail_protein_I"/>
</dbReference>